<sequence>MGARRYRDYSEETLNEAIATMKRGLRHPTALSQVEDRHVVDVLIAIAEYGCPMTQVELQMVIKSYLDNKGSQHPRFKYSIYLSGTKYPEMNINFPKSATSIMFAATAAGTLMPLYVVYKSDRIYDQGVIGGPPGTIYNRTKSGWFDEPTFQDWFNKVIIPWARSSPEPKIIIGDNLLSHLNVEVIRACQRYNIKFVFLPPNATHITHH</sequence>
<dbReference type="AlphaFoldDB" id="A0AAV8WJ55"/>
<dbReference type="EMBL" id="JANEYF010005965">
    <property type="protein sequence ID" value="KAJ8926240.1"/>
    <property type="molecule type" value="Genomic_DNA"/>
</dbReference>
<evidence type="ECO:0000313" key="3">
    <source>
        <dbReference type="Proteomes" id="UP001162156"/>
    </source>
</evidence>
<dbReference type="GO" id="GO:0003676">
    <property type="term" value="F:nucleic acid binding"/>
    <property type="evidence" value="ECO:0007669"/>
    <property type="project" value="InterPro"/>
</dbReference>
<feature type="domain" description="DDE-1" evidence="1">
    <location>
        <begin position="98"/>
        <end position="207"/>
    </location>
</feature>
<comment type="caution">
    <text evidence="2">The sequence shown here is derived from an EMBL/GenBank/DDBJ whole genome shotgun (WGS) entry which is preliminary data.</text>
</comment>
<name>A0AAV8WJ55_9CUCU</name>
<dbReference type="InterPro" id="IPR004875">
    <property type="entry name" value="DDE_SF_endonuclease_dom"/>
</dbReference>
<evidence type="ECO:0000313" key="2">
    <source>
        <dbReference type="EMBL" id="KAJ8926240.1"/>
    </source>
</evidence>
<reference evidence="2" key="1">
    <citation type="journal article" date="2023" name="Insect Mol. Biol.">
        <title>Genome sequencing provides insights into the evolution of gene families encoding plant cell wall-degrading enzymes in longhorned beetles.</title>
        <authorList>
            <person name="Shin N.R."/>
            <person name="Okamura Y."/>
            <person name="Kirsch R."/>
            <person name="Pauchet Y."/>
        </authorList>
    </citation>
    <scope>NUCLEOTIDE SEQUENCE</scope>
    <source>
        <strain evidence="2">RBIC_L_NR</strain>
    </source>
</reference>
<evidence type="ECO:0000259" key="1">
    <source>
        <dbReference type="Pfam" id="PF03184"/>
    </source>
</evidence>
<gene>
    <name evidence="2" type="ORF">NQ314_021404</name>
</gene>
<accession>A0AAV8WJ55</accession>
<protein>
    <recommendedName>
        <fullName evidence="1">DDE-1 domain-containing protein</fullName>
    </recommendedName>
</protein>
<dbReference type="Pfam" id="PF03184">
    <property type="entry name" value="DDE_1"/>
    <property type="match status" value="1"/>
</dbReference>
<organism evidence="2 3">
    <name type="scientific">Rhamnusium bicolor</name>
    <dbReference type="NCBI Taxonomy" id="1586634"/>
    <lineage>
        <taxon>Eukaryota</taxon>
        <taxon>Metazoa</taxon>
        <taxon>Ecdysozoa</taxon>
        <taxon>Arthropoda</taxon>
        <taxon>Hexapoda</taxon>
        <taxon>Insecta</taxon>
        <taxon>Pterygota</taxon>
        <taxon>Neoptera</taxon>
        <taxon>Endopterygota</taxon>
        <taxon>Coleoptera</taxon>
        <taxon>Polyphaga</taxon>
        <taxon>Cucujiformia</taxon>
        <taxon>Chrysomeloidea</taxon>
        <taxon>Cerambycidae</taxon>
        <taxon>Lepturinae</taxon>
        <taxon>Rhagiini</taxon>
        <taxon>Rhamnusium</taxon>
    </lineage>
</organism>
<proteinExistence type="predicted"/>
<dbReference type="Proteomes" id="UP001162156">
    <property type="component" value="Unassembled WGS sequence"/>
</dbReference>
<keyword evidence="3" id="KW-1185">Reference proteome</keyword>